<protein>
    <submittedName>
        <fullName evidence="10">ABC transporter permease</fullName>
    </submittedName>
</protein>
<keyword evidence="3" id="KW-0813">Transport</keyword>
<feature type="transmembrane region" description="Helical" evidence="8">
    <location>
        <begin position="20"/>
        <end position="40"/>
    </location>
</feature>
<keyword evidence="5 8" id="KW-0812">Transmembrane</keyword>
<feature type="transmembrane region" description="Helical" evidence="8">
    <location>
        <begin position="262"/>
        <end position="286"/>
    </location>
</feature>
<comment type="caution">
    <text evidence="10">The sequence shown here is derived from an EMBL/GenBank/DDBJ whole genome shotgun (WGS) entry which is preliminary data.</text>
</comment>
<evidence type="ECO:0000259" key="9">
    <source>
        <dbReference type="PROSITE" id="PS51012"/>
    </source>
</evidence>
<dbReference type="PANTHER" id="PTHR30294">
    <property type="entry name" value="MEMBRANE COMPONENT OF ABC TRANSPORTER YHHJ-RELATED"/>
    <property type="match status" value="1"/>
</dbReference>
<keyword evidence="7 8" id="KW-0472">Membrane</keyword>
<feature type="domain" description="ABC transmembrane type-2" evidence="9">
    <location>
        <begin position="153"/>
        <end position="377"/>
    </location>
</feature>
<keyword evidence="11" id="KW-1185">Reference proteome</keyword>
<feature type="transmembrane region" description="Helical" evidence="8">
    <location>
        <begin position="228"/>
        <end position="256"/>
    </location>
</feature>
<name>A0ABW3R7B3_9FLAO</name>
<evidence type="ECO:0000256" key="2">
    <source>
        <dbReference type="ARBA" id="ARBA00007783"/>
    </source>
</evidence>
<proteinExistence type="inferred from homology"/>
<comment type="subcellular location">
    <subcellularLocation>
        <location evidence="1">Cell membrane</location>
        <topology evidence="1">Multi-pass membrane protein</topology>
    </subcellularLocation>
</comment>
<comment type="similarity">
    <text evidence="2">Belongs to the ABC-2 integral membrane protein family.</text>
</comment>
<dbReference type="Gene3D" id="3.40.1710.10">
    <property type="entry name" value="abc type-2 transporter like domain"/>
    <property type="match status" value="1"/>
</dbReference>
<dbReference type="PANTHER" id="PTHR30294:SF46">
    <property type="entry name" value="ABC TRANSPORTER PERMEASE"/>
    <property type="match status" value="1"/>
</dbReference>
<evidence type="ECO:0000256" key="7">
    <source>
        <dbReference type="ARBA" id="ARBA00023136"/>
    </source>
</evidence>
<organism evidence="10 11">
    <name type="scientific">Hwangdonia seohaensis</name>
    <dbReference type="NCBI Taxonomy" id="1240727"/>
    <lineage>
        <taxon>Bacteria</taxon>
        <taxon>Pseudomonadati</taxon>
        <taxon>Bacteroidota</taxon>
        <taxon>Flavobacteriia</taxon>
        <taxon>Flavobacteriales</taxon>
        <taxon>Flavobacteriaceae</taxon>
        <taxon>Hwangdonia</taxon>
    </lineage>
</organism>
<accession>A0ABW3R7B3</accession>
<gene>
    <name evidence="10" type="ORF">ACFQ2E_00655</name>
</gene>
<reference evidence="11" key="1">
    <citation type="journal article" date="2019" name="Int. J. Syst. Evol. Microbiol.">
        <title>The Global Catalogue of Microorganisms (GCM) 10K type strain sequencing project: providing services to taxonomists for standard genome sequencing and annotation.</title>
        <authorList>
            <consortium name="The Broad Institute Genomics Platform"/>
            <consortium name="The Broad Institute Genome Sequencing Center for Infectious Disease"/>
            <person name="Wu L."/>
            <person name="Ma J."/>
        </authorList>
    </citation>
    <scope>NUCLEOTIDE SEQUENCE [LARGE SCALE GENOMIC DNA]</scope>
    <source>
        <strain evidence="11">CCUG 63246</strain>
    </source>
</reference>
<feature type="transmembrane region" description="Helical" evidence="8">
    <location>
        <begin position="356"/>
        <end position="374"/>
    </location>
</feature>
<dbReference type="InterPro" id="IPR047817">
    <property type="entry name" value="ABC2_TM_bact-type"/>
</dbReference>
<dbReference type="InterPro" id="IPR013525">
    <property type="entry name" value="ABC2_TM"/>
</dbReference>
<dbReference type="InterPro" id="IPR051449">
    <property type="entry name" value="ABC-2_transporter_component"/>
</dbReference>
<evidence type="ECO:0000256" key="4">
    <source>
        <dbReference type="ARBA" id="ARBA00022475"/>
    </source>
</evidence>
<evidence type="ECO:0000256" key="8">
    <source>
        <dbReference type="SAM" id="Phobius"/>
    </source>
</evidence>
<evidence type="ECO:0000256" key="5">
    <source>
        <dbReference type="ARBA" id="ARBA00022692"/>
    </source>
</evidence>
<evidence type="ECO:0000256" key="1">
    <source>
        <dbReference type="ARBA" id="ARBA00004651"/>
    </source>
</evidence>
<evidence type="ECO:0000256" key="6">
    <source>
        <dbReference type="ARBA" id="ARBA00022989"/>
    </source>
</evidence>
<dbReference type="Proteomes" id="UP001597163">
    <property type="component" value="Unassembled WGS sequence"/>
</dbReference>
<evidence type="ECO:0000313" key="10">
    <source>
        <dbReference type="EMBL" id="MFD1160904.1"/>
    </source>
</evidence>
<keyword evidence="4" id="KW-1003">Cell membrane</keyword>
<dbReference type="PROSITE" id="PS51012">
    <property type="entry name" value="ABC_TM2"/>
    <property type="match status" value="1"/>
</dbReference>
<keyword evidence="6 8" id="KW-1133">Transmembrane helix</keyword>
<dbReference type="Pfam" id="PF12698">
    <property type="entry name" value="ABC2_membrane_3"/>
    <property type="match status" value="1"/>
</dbReference>
<feature type="transmembrane region" description="Helical" evidence="8">
    <location>
        <begin position="186"/>
        <end position="208"/>
    </location>
</feature>
<evidence type="ECO:0000256" key="3">
    <source>
        <dbReference type="ARBA" id="ARBA00022448"/>
    </source>
</evidence>
<sequence>MKNFISLLQVEFKRIFSNGVLLAIFFGAPIGYGILFGYVYQQGKVVDLPIVIIDEDRSPASDKIIDALEDNEGLFVADVRATDGNIRAEMPTEQYAAVITIPTDFEKHILQKKHPEIRVDLNMANILNANTASNNINLVLMTLNAGMEIEGLKKQGLHPVQAMASYESFKINFNKLYNSSGNYVNFMLPGILAAIMQQVIFLAMALVFSRDFEDGYFAQLIQKSKSSLYHIFLKATPFLLMLPFMWLFISLLFVYFNITADIFNFPMLVLTILLTLASMFVGMLFSIAIPNQLKATELLMVISTPAFILSGFTWPTEAIPNLITNVAQFIPVTQFLSGFRRIAFYGGDLASIMPEIRILLLIIVVAFVSMVLLLQFKINSQFKKEAKTVVETDLQ</sequence>
<evidence type="ECO:0000313" key="11">
    <source>
        <dbReference type="Proteomes" id="UP001597163"/>
    </source>
</evidence>
<dbReference type="RefSeq" id="WP_311935097.1">
    <property type="nucleotide sequence ID" value="NZ_JAVSCK010000001.1"/>
</dbReference>
<dbReference type="EMBL" id="JBHTLJ010000001">
    <property type="protein sequence ID" value="MFD1160904.1"/>
    <property type="molecule type" value="Genomic_DNA"/>
</dbReference>